<protein>
    <recommendedName>
        <fullName evidence="4">Aa3 type cytochrome c oxidase subunit IV</fullName>
    </recommendedName>
</protein>
<dbReference type="EMBL" id="JBELQC010000003">
    <property type="protein sequence ID" value="MFL9842707.1"/>
    <property type="molecule type" value="Genomic_DNA"/>
</dbReference>
<keyword evidence="3" id="KW-1185">Reference proteome</keyword>
<sequence length="52" mass="6019">MYLPREINSADNFDLREHEMYDGRWPAGAGFLVVVSASLMFWLLVLLLFTRG</sequence>
<name>A0ABW8YTH1_9SPHN</name>
<evidence type="ECO:0000313" key="3">
    <source>
        <dbReference type="Proteomes" id="UP001629244"/>
    </source>
</evidence>
<evidence type="ECO:0000313" key="2">
    <source>
        <dbReference type="EMBL" id="MFL9842707.1"/>
    </source>
</evidence>
<accession>A0ABW8YTH1</accession>
<proteinExistence type="predicted"/>
<gene>
    <name evidence="2" type="ORF">ABS767_17180</name>
</gene>
<comment type="caution">
    <text evidence="2">The sequence shown here is derived from an EMBL/GenBank/DDBJ whole genome shotgun (WGS) entry which is preliminary data.</text>
</comment>
<keyword evidence="1" id="KW-0812">Transmembrane</keyword>
<organism evidence="2 3">
    <name type="scientific">Sphingomonas plantiphila</name>
    <dbReference type="NCBI Taxonomy" id="3163295"/>
    <lineage>
        <taxon>Bacteria</taxon>
        <taxon>Pseudomonadati</taxon>
        <taxon>Pseudomonadota</taxon>
        <taxon>Alphaproteobacteria</taxon>
        <taxon>Sphingomonadales</taxon>
        <taxon>Sphingomonadaceae</taxon>
        <taxon>Sphingomonas</taxon>
    </lineage>
</organism>
<reference evidence="2 3" key="1">
    <citation type="submission" date="2024-06" db="EMBL/GenBank/DDBJ databases">
        <authorList>
            <person name="Kaempfer P."/>
            <person name="Viver T."/>
        </authorList>
    </citation>
    <scope>NUCLEOTIDE SEQUENCE [LARGE SCALE GENOMIC DNA]</scope>
    <source>
        <strain evidence="2 3">ST-64</strain>
    </source>
</reference>
<evidence type="ECO:0000256" key="1">
    <source>
        <dbReference type="SAM" id="Phobius"/>
    </source>
</evidence>
<keyword evidence="1" id="KW-0472">Membrane</keyword>
<keyword evidence="1" id="KW-1133">Transmembrane helix</keyword>
<dbReference type="RefSeq" id="WP_408080601.1">
    <property type="nucleotide sequence ID" value="NZ_JBELQC010000003.1"/>
</dbReference>
<evidence type="ECO:0008006" key="4">
    <source>
        <dbReference type="Google" id="ProtNLM"/>
    </source>
</evidence>
<feature type="transmembrane region" description="Helical" evidence="1">
    <location>
        <begin position="25"/>
        <end position="49"/>
    </location>
</feature>
<dbReference type="Proteomes" id="UP001629244">
    <property type="component" value="Unassembled WGS sequence"/>
</dbReference>